<protein>
    <recommendedName>
        <fullName evidence="1">Zinc-ribbon domain-containing protein</fullName>
    </recommendedName>
</protein>
<dbReference type="Pfam" id="PF15887">
    <property type="entry name" value="Peptidase_Mx"/>
    <property type="match status" value="1"/>
</dbReference>
<reference evidence="2 3" key="1">
    <citation type="submission" date="2012-11" db="EMBL/GenBank/DDBJ databases">
        <title>Whole genome sequence of Acidisphaera rubrifaciens HS-AP3.</title>
        <authorList>
            <person name="Azuma Y."/>
            <person name="Higashiura N."/>
            <person name="Hirakawa H."/>
            <person name="Matsushita K."/>
        </authorList>
    </citation>
    <scope>NUCLEOTIDE SEQUENCE [LARGE SCALE GENOMIC DNA]</scope>
    <source>
        <strain evidence="2 3">HS-AP3</strain>
    </source>
</reference>
<evidence type="ECO:0000259" key="1">
    <source>
        <dbReference type="Pfam" id="PF10005"/>
    </source>
</evidence>
<comment type="caution">
    <text evidence="2">The sequence shown here is derived from an EMBL/GenBank/DDBJ whole genome shotgun (WGS) entry which is preliminary data.</text>
</comment>
<dbReference type="EMBL" id="BANB01000546">
    <property type="protein sequence ID" value="GAN77963.1"/>
    <property type="molecule type" value="Genomic_DNA"/>
</dbReference>
<dbReference type="Proteomes" id="UP000032680">
    <property type="component" value="Unassembled WGS sequence"/>
</dbReference>
<dbReference type="RefSeq" id="WP_048862303.1">
    <property type="nucleotide sequence ID" value="NZ_BANB01000546.1"/>
</dbReference>
<keyword evidence="3" id="KW-1185">Reference proteome</keyword>
<dbReference type="AlphaFoldDB" id="A0A0D6P9T1"/>
<dbReference type="PIRSF" id="PIRSF012641">
    <property type="entry name" value="UCP012641"/>
    <property type="match status" value="1"/>
</dbReference>
<feature type="domain" description="Zinc-ribbon" evidence="1">
    <location>
        <begin position="3"/>
        <end position="91"/>
    </location>
</feature>
<organism evidence="2 3">
    <name type="scientific">Acidisphaera rubrifaciens HS-AP3</name>
    <dbReference type="NCBI Taxonomy" id="1231350"/>
    <lineage>
        <taxon>Bacteria</taxon>
        <taxon>Pseudomonadati</taxon>
        <taxon>Pseudomonadota</taxon>
        <taxon>Alphaproteobacteria</taxon>
        <taxon>Acetobacterales</taxon>
        <taxon>Acetobacteraceae</taxon>
        <taxon>Acidisphaera</taxon>
    </lineage>
</organism>
<evidence type="ECO:0000313" key="2">
    <source>
        <dbReference type="EMBL" id="GAN77963.1"/>
    </source>
</evidence>
<dbReference type="OrthoDB" id="256753at2"/>
<sequence>MRLFRCQACEQVLYFENRLCTQCGHRVGYLPGAGALTAVEPDGEGWTALAEPDRPLRFCTNAEADACNWLVADGGDYCDACRHNRTIPDLDQAPNLDRWRKVEQAKHRLFYTLLRLGLPVATRADDPAHGLAFDILAAPRAGETQVMTGHDEGVITLSLAEADDVEREKLREEMGEPYRTVLGHFRHEIGHYFWDVLVRDAPDAAARLDRFRALFGDEREDYQAALQRHYAEGAPADWQNRFVSAYATAHPWEDFAETWAHYLHIVDTLETAAAFGVDLHPVASADESLVAEIHFDPHEPDTFDRLIAAWLPLTLAVNSLNRSMGQPDFYPFVLSPPAVEKLAYVHALVHGGPDAG</sequence>
<accession>A0A0D6P9T1</accession>
<dbReference type="InterPro" id="IPR031321">
    <property type="entry name" value="UCP012641"/>
</dbReference>
<dbReference type="Gene3D" id="3.40.390.70">
    <property type="match status" value="1"/>
</dbReference>
<evidence type="ECO:0000313" key="3">
    <source>
        <dbReference type="Proteomes" id="UP000032680"/>
    </source>
</evidence>
<dbReference type="Pfam" id="PF10005">
    <property type="entry name" value="Zn_ribbon_DZR_6"/>
    <property type="match status" value="1"/>
</dbReference>
<dbReference type="InterPro" id="IPR011201">
    <property type="entry name" value="Zinc-ribbon_6_bact"/>
</dbReference>
<name>A0A0D6P9T1_9PROT</name>
<gene>
    <name evidence="2" type="ORF">Asru_0546_01</name>
</gene>
<proteinExistence type="predicted"/>